<reference evidence="5" key="3">
    <citation type="submission" date="2025-08" db="UniProtKB">
        <authorList>
            <consortium name="Ensembl"/>
        </authorList>
    </citation>
    <scope>IDENTIFICATION</scope>
</reference>
<dbReference type="InterPro" id="IPR001487">
    <property type="entry name" value="Bromodomain"/>
</dbReference>
<dbReference type="Pfam" id="PF00439">
    <property type="entry name" value="Bromodomain"/>
    <property type="match status" value="1"/>
</dbReference>
<dbReference type="Gene3D" id="1.20.920.10">
    <property type="entry name" value="Bromodomain-like"/>
    <property type="match status" value="1"/>
</dbReference>
<accession>F7B7U2</accession>
<reference evidence="6" key="1">
    <citation type="journal article" date="2002" name="Science">
        <title>The draft genome of Ciona intestinalis: insights into chordate and vertebrate origins.</title>
        <authorList>
            <person name="Dehal P."/>
            <person name="Satou Y."/>
            <person name="Campbell R.K."/>
            <person name="Chapman J."/>
            <person name="Degnan B."/>
            <person name="De Tomaso A."/>
            <person name="Davidson B."/>
            <person name="Di Gregorio A."/>
            <person name="Gelpke M."/>
            <person name="Goodstein D.M."/>
            <person name="Harafuji N."/>
            <person name="Hastings K.E."/>
            <person name="Ho I."/>
            <person name="Hotta K."/>
            <person name="Huang W."/>
            <person name="Kawashima T."/>
            <person name="Lemaire P."/>
            <person name="Martinez D."/>
            <person name="Meinertzhagen I.A."/>
            <person name="Necula S."/>
            <person name="Nonaka M."/>
            <person name="Putnam N."/>
            <person name="Rash S."/>
            <person name="Saiga H."/>
            <person name="Satake M."/>
            <person name="Terry A."/>
            <person name="Yamada L."/>
            <person name="Wang H.G."/>
            <person name="Awazu S."/>
            <person name="Azumi K."/>
            <person name="Boore J."/>
            <person name="Branno M."/>
            <person name="Chin-Bow S."/>
            <person name="DeSantis R."/>
            <person name="Doyle S."/>
            <person name="Francino P."/>
            <person name="Keys D.N."/>
            <person name="Haga S."/>
            <person name="Hayashi H."/>
            <person name="Hino K."/>
            <person name="Imai K.S."/>
            <person name="Inaba K."/>
            <person name="Kano S."/>
            <person name="Kobayashi K."/>
            <person name="Kobayashi M."/>
            <person name="Lee B.I."/>
            <person name="Makabe K.W."/>
            <person name="Manohar C."/>
            <person name="Matassi G."/>
            <person name="Medina M."/>
            <person name="Mochizuki Y."/>
            <person name="Mount S."/>
            <person name="Morishita T."/>
            <person name="Miura S."/>
            <person name="Nakayama A."/>
            <person name="Nishizaka S."/>
            <person name="Nomoto H."/>
            <person name="Ohta F."/>
            <person name="Oishi K."/>
            <person name="Rigoutsos I."/>
            <person name="Sano M."/>
            <person name="Sasaki A."/>
            <person name="Sasakura Y."/>
            <person name="Shoguchi E."/>
            <person name="Shin-i T."/>
            <person name="Spagnuolo A."/>
            <person name="Stainier D."/>
            <person name="Suzuki M.M."/>
            <person name="Tassy O."/>
            <person name="Takatori N."/>
            <person name="Tokuoka M."/>
            <person name="Yagi K."/>
            <person name="Yoshizaki F."/>
            <person name="Wada S."/>
            <person name="Zhang C."/>
            <person name="Hyatt P.D."/>
            <person name="Larimer F."/>
            <person name="Detter C."/>
            <person name="Doggett N."/>
            <person name="Glavina T."/>
            <person name="Hawkins T."/>
            <person name="Richardson P."/>
            <person name="Lucas S."/>
            <person name="Kohara Y."/>
            <person name="Levine M."/>
            <person name="Satoh N."/>
            <person name="Rokhsar D.S."/>
        </authorList>
    </citation>
    <scope>NUCLEOTIDE SEQUENCE [LARGE SCALE GENOMIC DNA]</scope>
</reference>
<sequence>METEVSHQINEDSTNIQMPNTEIAQVELSAVDVKTQETSTSVNTPAIQSQEIPPLESSPTPTPVTEEILIEDSVKSDKTETPVAEETVKPEPTQTSVSPTIDTPPTITLSLNEDVNNSQLNSSTSSSYASQEPTSEDTNTHPTTDSGDSAKTSLLSNNKVSDTPKDKSQDVFVHPNEVKETSNIDTSQSQTNSIVTSQESNPSTTSMETKSLKDDEYTVDDDSTSYSASVGGDELNESSQLDDSNLSYLPGQPSTPYIDSFPTSPALSNTSDMDCEGGAHNRAWKKSIMILWKQVASHRYASLFLQPVTDDIAPNYSDIVYRAMDLSTLKKNLETGVVRTTTDFQRDLMLMFQNALMYNNREHDVYKMALEMQNDVMTQVAQFLATQLMMETAQPATPKGLRRSTLRKSVISNEKVSEARSKRTAAIEGELKFMKKKPTE</sequence>
<dbReference type="SUPFAM" id="SSF47370">
    <property type="entry name" value="Bromodomain"/>
    <property type="match status" value="1"/>
</dbReference>
<feature type="region of interest" description="Disordered" evidence="3">
    <location>
        <begin position="1"/>
        <end position="20"/>
    </location>
</feature>
<dbReference type="PRINTS" id="PR00503">
    <property type="entry name" value="BROMODOMAIN"/>
</dbReference>
<evidence type="ECO:0000256" key="2">
    <source>
        <dbReference type="PROSITE-ProRule" id="PRU00035"/>
    </source>
</evidence>
<evidence type="ECO:0000256" key="3">
    <source>
        <dbReference type="SAM" id="MobiDB-lite"/>
    </source>
</evidence>
<reference evidence="5" key="4">
    <citation type="submission" date="2025-09" db="UniProtKB">
        <authorList>
            <consortium name="Ensembl"/>
        </authorList>
    </citation>
    <scope>IDENTIFICATION</scope>
</reference>
<dbReference type="HOGENOM" id="CLU_622482_0_0_1"/>
<dbReference type="CDD" id="cd05507">
    <property type="entry name" value="Bromo_brd8_like"/>
    <property type="match status" value="1"/>
</dbReference>
<feature type="compositionally biased region" description="Polar residues" evidence="3">
    <location>
        <begin position="92"/>
        <end position="116"/>
    </location>
</feature>
<evidence type="ECO:0000259" key="4">
    <source>
        <dbReference type="PROSITE" id="PS50014"/>
    </source>
</evidence>
<dbReference type="SMART" id="SM00297">
    <property type="entry name" value="BROMO"/>
    <property type="match status" value="1"/>
</dbReference>
<reference evidence="5" key="2">
    <citation type="journal article" date="2008" name="Genome Biol.">
        <title>Improved genome assembly and evidence-based global gene model set for the chordate Ciona intestinalis: new insight into intron and operon populations.</title>
        <authorList>
            <person name="Satou Y."/>
            <person name="Mineta K."/>
            <person name="Ogasawara M."/>
            <person name="Sasakura Y."/>
            <person name="Shoguchi E."/>
            <person name="Ueno K."/>
            <person name="Yamada L."/>
            <person name="Matsumoto J."/>
            <person name="Wasserscheid J."/>
            <person name="Dewar K."/>
            <person name="Wiley G.B."/>
            <person name="Macmil S.L."/>
            <person name="Roe B.A."/>
            <person name="Zeller R.W."/>
            <person name="Hastings K.E."/>
            <person name="Lemaire P."/>
            <person name="Lindquist E."/>
            <person name="Endo T."/>
            <person name="Hotta K."/>
            <person name="Inaba K."/>
        </authorList>
    </citation>
    <scope>NUCLEOTIDE SEQUENCE [LARGE SCALE GENOMIC DNA]</scope>
    <source>
        <strain evidence="5">wild type</strain>
    </source>
</reference>
<feature type="compositionally biased region" description="Polar residues" evidence="3">
    <location>
        <begin position="183"/>
        <end position="209"/>
    </location>
</feature>
<organism evidence="5 6">
    <name type="scientific">Ciona intestinalis</name>
    <name type="common">Transparent sea squirt</name>
    <name type="synonym">Ascidia intestinalis</name>
    <dbReference type="NCBI Taxonomy" id="7719"/>
    <lineage>
        <taxon>Eukaryota</taxon>
        <taxon>Metazoa</taxon>
        <taxon>Chordata</taxon>
        <taxon>Tunicata</taxon>
        <taxon>Ascidiacea</taxon>
        <taxon>Phlebobranchia</taxon>
        <taxon>Cionidae</taxon>
        <taxon>Ciona</taxon>
    </lineage>
</organism>
<dbReference type="Ensembl" id="ENSCINT00000015259.3">
    <property type="protein sequence ID" value="ENSCINP00000015259.3"/>
    <property type="gene ID" value="ENSCING00000007428.3"/>
</dbReference>
<keyword evidence="6" id="KW-1185">Reference proteome</keyword>
<dbReference type="PROSITE" id="PS50014">
    <property type="entry name" value="BROMODOMAIN_2"/>
    <property type="match status" value="1"/>
</dbReference>
<dbReference type="STRING" id="7719.ENSCINP00000015259"/>
<evidence type="ECO:0000313" key="6">
    <source>
        <dbReference type="Proteomes" id="UP000008144"/>
    </source>
</evidence>
<evidence type="ECO:0000256" key="1">
    <source>
        <dbReference type="ARBA" id="ARBA00023117"/>
    </source>
</evidence>
<dbReference type="Proteomes" id="UP000008144">
    <property type="component" value="Chromosome 8"/>
</dbReference>
<dbReference type="EMBL" id="EAAA01002712">
    <property type="status" value="NOT_ANNOTATED_CDS"/>
    <property type="molecule type" value="Genomic_DNA"/>
</dbReference>
<feature type="compositionally biased region" description="Polar residues" evidence="3">
    <location>
        <begin position="36"/>
        <end position="51"/>
    </location>
</feature>
<feature type="domain" description="Bromo" evidence="4">
    <location>
        <begin position="296"/>
        <end position="366"/>
    </location>
</feature>
<dbReference type="InterPro" id="IPR036427">
    <property type="entry name" value="Bromodomain-like_sf"/>
</dbReference>
<protein>
    <recommendedName>
        <fullName evidence="4">Bromo domain-containing protein</fullName>
    </recommendedName>
</protein>
<dbReference type="AlphaFoldDB" id="F7B7U2"/>
<dbReference type="PANTHER" id="PTHR15398">
    <property type="entry name" value="BROMODOMAIN-CONTAINING PROTEIN 8"/>
    <property type="match status" value="1"/>
</dbReference>
<dbReference type="InParanoid" id="F7B7U2"/>
<dbReference type="PANTHER" id="PTHR15398:SF4">
    <property type="entry name" value="BROMODOMAIN-CONTAINING PROTEIN 8 ISOFORM X1"/>
    <property type="match status" value="1"/>
</dbReference>
<feature type="region of interest" description="Disordered" evidence="3">
    <location>
        <begin position="35"/>
        <end position="257"/>
    </location>
</feature>
<dbReference type="InterPro" id="IPR037966">
    <property type="entry name" value="Brd8_Bromo_dom"/>
</dbReference>
<proteinExistence type="predicted"/>
<feature type="compositionally biased region" description="Polar residues" evidence="3">
    <location>
        <begin position="237"/>
        <end position="257"/>
    </location>
</feature>
<name>F7B7U2_CIOIN</name>
<dbReference type="GO" id="GO:0035267">
    <property type="term" value="C:NuA4 histone acetyltransferase complex"/>
    <property type="evidence" value="ECO:0000318"/>
    <property type="project" value="GO_Central"/>
</dbReference>
<keyword evidence="1 2" id="KW-0103">Bromodomain</keyword>
<feature type="compositionally biased region" description="Polar residues" evidence="3">
    <location>
        <begin position="140"/>
        <end position="161"/>
    </location>
</feature>
<dbReference type="GeneTree" id="ENSGT00530000064262"/>
<evidence type="ECO:0000313" key="5">
    <source>
        <dbReference type="Ensembl" id="ENSCINP00000015259.3"/>
    </source>
</evidence>
<feature type="compositionally biased region" description="Low complexity" evidence="3">
    <location>
        <begin position="117"/>
        <end position="133"/>
    </location>
</feature>